<evidence type="ECO:0000259" key="1">
    <source>
        <dbReference type="Pfam" id="PF07978"/>
    </source>
</evidence>
<protein>
    <recommendedName>
        <fullName evidence="1">NIPSNAP domain-containing protein</fullName>
    </recommendedName>
</protein>
<reference evidence="2 3" key="1">
    <citation type="journal article" date="2013" name="Genome Announc.">
        <title>Draft Genome Sequence of Rhodococcus ruber Strain BKS 20-38.</title>
        <authorList>
            <person name="Bala M."/>
            <person name="Kumar S."/>
            <person name="Raghava G.P."/>
            <person name="Mayilraj S."/>
        </authorList>
    </citation>
    <scope>NUCLEOTIDE SEQUENCE [LARGE SCALE GENOMIC DNA]</scope>
    <source>
        <strain evidence="2 3">BKS 20-38</strain>
    </source>
</reference>
<dbReference type="Pfam" id="PF07978">
    <property type="entry name" value="NIPSNAP"/>
    <property type="match status" value="1"/>
</dbReference>
<proteinExistence type="predicted"/>
<dbReference type="AlphaFoldDB" id="M2Z6F7"/>
<keyword evidence="3" id="KW-1185">Reference proteome</keyword>
<name>M2Z6F7_9NOCA</name>
<feature type="domain" description="NIPSNAP" evidence="1">
    <location>
        <begin position="127"/>
        <end position="221"/>
    </location>
</feature>
<dbReference type="Proteomes" id="UP000011731">
    <property type="component" value="Unassembled WGS sequence"/>
</dbReference>
<dbReference type="SUPFAM" id="SSF54909">
    <property type="entry name" value="Dimeric alpha+beta barrel"/>
    <property type="match status" value="2"/>
</dbReference>
<dbReference type="PATRIC" id="fig|1278076.4.peg.4544"/>
<sequence length="223" mass="24944">MNPDRPGALTGEDQAPDVMAVRFEWTTVKFALVNQIEVMERIDDWAWSANDGGQYLGGWIAENGRLGQIWVLRRFAGIDPLLAARDQQRRIGHPLSHAESIQSISVETFAAFSFLPMLTVGSYGPAYEIRDYRLVPGGLPATIAGWRTALPRRHSVDPITVVMYALDGVDRIVHIWPFASPNDRVAKRKQVYDEKIWPPPGAPEMIAEADSTMAWPLPRSPLQ</sequence>
<dbReference type="Gene3D" id="3.30.70.100">
    <property type="match status" value="1"/>
</dbReference>
<dbReference type="RefSeq" id="WP_003938495.1">
    <property type="nucleotide sequence ID" value="NZ_AOEX01000081.1"/>
</dbReference>
<accession>M2Z6F7</accession>
<evidence type="ECO:0000313" key="2">
    <source>
        <dbReference type="EMBL" id="EME56239.1"/>
    </source>
</evidence>
<gene>
    <name evidence="2" type="ORF">G352_22161</name>
</gene>
<dbReference type="InterPro" id="IPR011008">
    <property type="entry name" value="Dimeric_a/b-barrel"/>
</dbReference>
<dbReference type="EMBL" id="AOEX01000081">
    <property type="protein sequence ID" value="EME56239.1"/>
    <property type="molecule type" value="Genomic_DNA"/>
</dbReference>
<comment type="caution">
    <text evidence="2">The sequence shown here is derived from an EMBL/GenBank/DDBJ whole genome shotgun (WGS) entry which is preliminary data.</text>
</comment>
<evidence type="ECO:0000313" key="3">
    <source>
        <dbReference type="Proteomes" id="UP000011731"/>
    </source>
</evidence>
<organism evidence="2 3">
    <name type="scientific">Rhodococcus ruber BKS 20-38</name>
    <dbReference type="NCBI Taxonomy" id="1278076"/>
    <lineage>
        <taxon>Bacteria</taxon>
        <taxon>Bacillati</taxon>
        <taxon>Actinomycetota</taxon>
        <taxon>Actinomycetes</taxon>
        <taxon>Mycobacteriales</taxon>
        <taxon>Nocardiaceae</taxon>
        <taxon>Rhodococcus</taxon>
    </lineage>
</organism>
<dbReference type="InterPro" id="IPR012577">
    <property type="entry name" value="NIPSNAP"/>
</dbReference>